<feature type="domain" description="Protein kinase" evidence="14">
    <location>
        <begin position="36"/>
        <end position="325"/>
    </location>
</feature>
<organism evidence="15 16">
    <name type="scientific">Pseudomicrostroma glucosiphilum</name>
    <dbReference type="NCBI Taxonomy" id="1684307"/>
    <lineage>
        <taxon>Eukaryota</taxon>
        <taxon>Fungi</taxon>
        <taxon>Dikarya</taxon>
        <taxon>Basidiomycota</taxon>
        <taxon>Ustilaginomycotina</taxon>
        <taxon>Exobasidiomycetes</taxon>
        <taxon>Microstromatales</taxon>
        <taxon>Microstromatales incertae sedis</taxon>
        <taxon>Pseudomicrostroma</taxon>
    </lineage>
</organism>
<dbReference type="GO" id="GO:0004693">
    <property type="term" value="F:cyclin-dependent protein serine/threonine kinase activity"/>
    <property type="evidence" value="ECO:0007669"/>
    <property type="project" value="TreeGrafter"/>
</dbReference>
<evidence type="ECO:0000313" key="15">
    <source>
        <dbReference type="EMBL" id="PWN22539.1"/>
    </source>
</evidence>
<evidence type="ECO:0000313" key="16">
    <source>
        <dbReference type="Proteomes" id="UP000245942"/>
    </source>
</evidence>
<feature type="region of interest" description="Disordered" evidence="13">
    <location>
        <begin position="350"/>
        <end position="388"/>
    </location>
</feature>
<evidence type="ECO:0000256" key="2">
    <source>
        <dbReference type="ARBA" id="ARBA00012409"/>
    </source>
</evidence>
<comment type="similarity">
    <text evidence="1">Belongs to the protein kinase superfamily. CMGC Ser/Thr protein kinase family. CDC2/CDKX subfamily.</text>
</comment>
<keyword evidence="7 15" id="KW-0418">Kinase</keyword>
<dbReference type="GO" id="GO:0008353">
    <property type="term" value="F:RNA polymerase II CTD heptapeptide repeat kinase activity"/>
    <property type="evidence" value="ECO:0007669"/>
    <property type="project" value="UniProtKB-EC"/>
</dbReference>
<keyword evidence="5" id="KW-0808">Transferase</keyword>
<dbReference type="InterPro" id="IPR008271">
    <property type="entry name" value="Ser/Thr_kinase_AS"/>
</dbReference>
<dbReference type="PROSITE" id="PS00107">
    <property type="entry name" value="PROTEIN_KINASE_ATP"/>
    <property type="match status" value="1"/>
</dbReference>
<evidence type="ECO:0000259" key="14">
    <source>
        <dbReference type="PROSITE" id="PS50011"/>
    </source>
</evidence>
<evidence type="ECO:0000256" key="5">
    <source>
        <dbReference type="ARBA" id="ARBA00022679"/>
    </source>
</evidence>
<sequence length="430" mass="45714">MATNGGSSASSAVIASSSKALTSSGPSANSSVRTRYSKVKKVGEGTYASVFLAKNLETGESVAIKKIKINAGAGGGKDGLDPTALREVGFLREMKHQNVIALLDVFSSGLATQSLNLVLEFLDTNMEALIKDRSLIFTPADVKSWMAMMISGLEYCHAVGCLHRDLKPNNLLISPSGHLKLADFGLARELALPGTRMTNQVITRWYRPPELLLGARHYSSAVDMWSIGCIFAEVMLRTPYLPGESDADQIDIICKARGTPSTADWPGLTSLPLHHTLTTVNHPRPNHAQLFSAAPRGAVQLLDSLLAYSPQKRLSCTKALQHIYFSSTPRPTSPEQLPRHAKKDEEIAQGLLSDSREKNAKREGAQKGLGGSTAVESGAGGAGGGAKRKAAEINGGVVGAGTGAGGKGRSAVTKEMIEERRRIARKMAFG</sequence>
<dbReference type="InterPro" id="IPR000719">
    <property type="entry name" value="Prot_kinase_dom"/>
</dbReference>
<keyword evidence="4" id="KW-0597">Phosphoprotein</keyword>
<evidence type="ECO:0000256" key="6">
    <source>
        <dbReference type="ARBA" id="ARBA00022741"/>
    </source>
</evidence>
<feature type="active site" description="Proton acceptor" evidence="9">
    <location>
        <position position="165"/>
    </location>
</feature>
<dbReference type="RefSeq" id="XP_025349699.1">
    <property type="nucleotide sequence ID" value="XM_025494160.1"/>
</dbReference>
<gene>
    <name evidence="15" type="ORF">BCV69DRAFT_297824</name>
</gene>
<evidence type="ECO:0000256" key="1">
    <source>
        <dbReference type="ARBA" id="ARBA00006485"/>
    </source>
</evidence>
<name>A0A316UBJ8_9BASI</name>
<protein>
    <recommendedName>
        <fullName evidence="2">[RNA-polymerase]-subunit kinase</fullName>
        <ecNumber evidence="2">2.7.11.23</ecNumber>
    </recommendedName>
</protein>
<keyword evidence="8 10" id="KW-0067">ATP-binding</keyword>
<dbReference type="PROSITE" id="PS50011">
    <property type="entry name" value="PROTEIN_KINASE_DOM"/>
    <property type="match status" value="1"/>
</dbReference>
<dbReference type="CDD" id="cd07841">
    <property type="entry name" value="STKc_CDK7"/>
    <property type="match status" value="1"/>
</dbReference>
<dbReference type="GO" id="GO:0070985">
    <property type="term" value="C:transcription factor TFIIK complex"/>
    <property type="evidence" value="ECO:0007669"/>
    <property type="project" value="InterPro"/>
</dbReference>
<dbReference type="Pfam" id="PF00069">
    <property type="entry name" value="Pkinase"/>
    <property type="match status" value="1"/>
</dbReference>
<keyword evidence="6 10" id="KW-0547">Nucleotide-binding</keyword>
<dbReference type="AlphaFoldDB" id="A0A316UBJ8"/>
<dbReference type="PANTHER" id="PTHR24056:SF0">
    <property type="entry name" value="CYCLIN-DEPENDENT KINASE 7"/>
    <property type="match status" value="1"/>
</dbReference>
<reference evidence="15 16" key="1">
    <citation type="journal article" date="2018" name="Mol. Biol. Evol.">
        <title>Broad Genomic Sampling Reveals a Smut Pathogenic Ancestry of the Fungal Clade Ustilaginomycotina.</title>
        <authorList>
            <person name="Kijpornyongpan T."/>
            <person name="Mondo S.J."/>
            <person name="Barry K."/>
            <person name="Sandor L."/>
            <person name="Lee J."/>
            <person name="Lipzen A."/>
            <person name="Pangilinan J."/>
            <person name="LaButti K."/>
            <person name="Hainaut M."/>
            <person name="Henrissat B."/>
            <person name="Grigoriev I.V."/>
            <person name="Spatafora J.W."/>
            <person name="Aime M.C."/>
        </authorList>
    </citation>
    <scope>NUCLEOTIDE SEQUENCE [LARGE SCALE GENOMIC DNA]</scope>
    <source>
        <strain evidence="15 16">MCA 4718</strain>
    </source>
</reference>
<evidence type="ECO:0000256" key="7">
    <source>
        <dbReference type="ARBA" id="ARBA00022777"/>
    </source>
</evidence>
<keyword evidence="3 12" id="KW-0723">Serine/threonine-protein kinase</keyword>
<dbReference type="Gene3D" id="3.30.200.20">
    <property type="entry name" value="Phosphorylase Kinase, domain 1"/>
    <property type="match status" value="1"/>
</dbReference>
<dbReference type="GO" id="GO:0045944">
    <property type="term" value="P:positive regulation of transcription by RNA polymerase II"/>
    <property type="evidence" value="ECO:0007669"/>
    <property type="project" value="TreeGrafter"/>
</dbReference>
<feature type="binding site" evidence="11">
    <location>
        <position position="66"/>
    </location>
    <ligand>
        <name>ATP</name>
        <dbReference type="ChEBI" id="CHEBI:30616"/>
    </ligand>
</feature>
<feature type="binding site" evidence="10">
    <location>
        <begin position="42"/>
        <end position="50"/>
    </location>
    <ligand>
        <name>ATP</name>
        <dbReference type="ChEBI" id="CHEBI:30616"/>
    </ligand>
</feature>
<evidence type="ECO:0000256" key="10">
    <source>
        <dbReference type="PIRSR" id="PIRSR637770-2"/>
    </source>
</evidence>
<evidence type="ECO:0000256" key="3">
    <source>
        <dbReference type="ARBA" id="ARBA00022527"/>
    </source>
</evidence>
<accession>A0A316UBJ8</accession>
<evidence type="ECO:0000256" key="8">
    <source>
        <dbReference type="ARBA" id="ARBA00022840"/>
    </source>
</evidence>
<evidence type="ECO:0000256" key="11">
    <source>
        <dbReference type="PROSITE-ProRule" id="PRU10141"/>
    </source>
</evidence>
<dbReference type="Proteomes" id="UP000245942">
    <property type="component" value="Unassembled WGS sequence"/>
</dbReference>
<proteinExistence type="inferred from homology"/>
<dbReference type="InterPro" id="IPR037770">
    <property type="entry name" value="CDK7"/>
</dbReference>
<dbReference type="SMART" id="SM00220">
    <property type="entry name" value="S_TKc"/>
    <property type="match status" value="1"/>
</dbReference>
<dbReference type="GO" id="GO:0005737">
    <property type="term" value="C:cytoplasm"/>
    <property type="evidence" value="ECO:0007669"/>
    <property type="project" value="TreeGrafter"/>
</dbReference>
<dbReference type="STRING" id="1684307.A0A316UBJ8"/>
<evidence type="ECO:0000256" key="4">
    <source>
        <dbReference type="ARBA" id="ARBA00022553"/>
    </source>
</evidence>
<dbReference type="GeneID" id="37015894"/>
<dbReference type="EC" id="2.7.11.23" evidence="2"/>
<dbReference type="OrthoDB" id="1732493at2759"/>
<dbReference type="SUPFAM" id="SSF56112">
    <property type="entry name" value="Protein kinase-like (PK-like)"/>
    <property type="match status" value="1"/>
</dbReference>
<dbReference type="FunFam" id="1.10.510.10:FF:000624">
    <property type="entry name" value="Mitogen-activated protein kinase"/>
    <property type="match status" value="1"/>
</dbReference>
<feature type="compositionally biased region" description="Basic and acidic residues" evidence="13">
    <location>
        <begin position="354"/>
        <end position="365"/>
    </location>
</feature>
<dbReference type="EMBL" id="KZ819323">
    <property type="protein sequence ID" value="PWN22539.1"/>
    <property type="molecule type" value="Genomic_DNA"/>
</dbReference>
<dbReference type="InterPro" id="IPR017441">
    <property type="entry name" value="Protein_kinase_ATP_BS"/>
</dbReference>
<feature type="binding site" evidence="10">
    <location>
        <position position="65"/>
    </location>
    <ligand>
        <name>ATP</name>
        <dbReference type="ChEBI" id="CHEBI:30616"/>
    </ligand>
</feature>
<dbReference type="InterPro" id="IPR011009">
    <property type="entry name" value="Kinase-like_dom_sf"/>
</dbReference>
<dbReference type="PANTHER" id="PTHR24056">
    <property type="entry name" value="CELL DIVISION PROTEIN KINASE"/>
    <property type="match status" value="1"/>
</dbReference>
<dbReference type="Gene3D" id="1.10.510.10">
    <property type="entry name" value="Transferase(Phosphotransferase) domain 1"/>
    <property type="match status" value="1"/>
</dbReference>
<dbReference type="GO" id="GO:0005524">
    <property type="term" value="F:ATP binding"/>
    <property type="evidence" value="ECO:0007669"/>
    <property type="project" value="UniProtKB-UniRule"/>
</dbReference>
<evidence type="ECO:0000256" key="13">
    <source>
        <dbReference type="SAM" id="MobiDB-lite"/>
    </source>
</evidence>
<dbReference type="InterPro" id="IPR050108">
    <property type="entry name" value="CDK"/>
</dbReference>
<evidence type="ECO:0000256" key="12">
    <source>
        <dbReference type="RuleBase" id="RU000304"/>
    </source>
</evidence>
<dbReference type="PROSITE" id="PS00108">
    <property type="entry name" value="PROTEIN_KINASE_ST"/>
    <property type="match status" value="1"/>
</dbReference>
<evidence type="ECO:0000256" key="9">
    <source>
        <dbReference type="PIRSR" id="PIRSR637770-1"/>
    </source>
</evidence>
<keyword evidence="16" id="KW-1185">Reference proteome</keyword>